<organism evidence="3 4">
    <name type="scientific">Pseudonocardia halophobica</name>
    <dbReference type="NCBI Taxonomy" id="29401"/>
    <lineage>
        <taxon>Bacteria</taxon>
        <taxon>Bacillati</taxon>
        <taxon>Actinomycetota</taxon>
        <taxon>Actinomycetes</taxon>
        <taxon>Pseudonocardiales</taxon>
        <taxon>Pseudonocardiaceae</taxon>
        <taxon>Pseudonocardia</taxon>
    </lineage>
</organism>
<dbReference type="AlphaFoldDB" id="A0A9W6P1R9"/>
<proteinExistence type="predicted"/>
<protein>
    <recommendedName>
        <fullName evidence="2">Putative regulatory protein FmdB zinc ribbon domain-containing protein</fullName>
    </recommendedName>
</protein>
<evidence type="ECO:0000256" key="1">
    <source>
        <dbReference type="SAM" id="MobiDB-lite"/>
    </source>
</evidence>
<dbReference type="Pfam" id="PF09723">
    <property type="entry name" value="Zn_ribbon_8"/>
    <property type="match status" value="1"/>
</dbReference>
<evidence type="ECO:0000313" key="4">
    <source>
        <dbReference type="Proteomes" id="UP001143463"/>
    </source>
</evidence>
<comment type="caution">
    <text evidence="3">The sequence shown here is derived from an EMBL/GenBank/DDBJ whole genome shotgun (WGS) entry which is preliminary data.</text>
</comment>
<dbReference type="SMART" id="SM00834">
    <property type="entry name" value="CxxC_CXXC_SSSS"/>
    <property type="match status" value="1"/>
</dbReference>
<feature type="compositionally biased region" description="Pro residues" evidence="1">
    <location>
        <begin position="159"/>
        <end position="171"/>
    </location>
</feature>
<accession>A0A9W6P1R9</accession>
<feature type="region of interest" description="Disordered" evidence="1">
    <location>
        <begin position="116"/>
        <end position="171"/>
    </location>
</feature>
<keyword evidence="4" id="KW-1185">Reference proteome</keyword>
<feature type="compositionally biased region" description="Basic residues" evidence="1">
    <location>
        <begin position="133"/>
        <end position="144"/>
    </location>
</feature>
<reference evidence="3" key="1">
    <citation type="journal article" date="2014" name="Int. J. Syst. Evol. Microbiol.">
        <title>Complete genome sequence of Corynebacterium casei LMG S-19264T (=DSM 44701T), isolated from a smear-ripened cheese.</title>
        <authorList>
            <consortium name="US DOE Joint Genome Institute (JGI-PGF)"/>
            <person name="Walter F."/>
            <person name="Albersmeier A."/>
            <person name="Kalinowski J."/>
            <person name="Ruckert C."/>
        </authorList>
    </citation>
    <scope>NUCLEOTIDE SEQUENCE</scope>
    <source>
        <strain evidence="3">VKM Ac-1069</strain>
    </source>
</reference>
<dbReference type="InterPro" id="IPR013429">
    <property type="entry name" value="Regulatory_FmdB_Zinc_ribbon"/>
</dbReference>
<dbReference type="EMBL" id="BSFQ01000074">
    <property type="protein sequence ID" value="GLL16210.1"/>
    <property type="molecule type" value="Genomic_DNA"/>
</dbReference>
<sequence length="171" mass="17996">MPIYVFRCECGVRFEHLASMSDTTAPGCPVCGGATRKVPAGFSLGGQANPGLSKDEMPQTWKGVYDGNSEYIDKMRRTWDARQKLEEKYPEIAGDQRPILAHEGKYHDAPLRAGDIQLSGTAPMPGQGVAGHGHGHGHGQGHGHGHAEKAAAPAKSEPAPAPNPTPPGGSD</sequence>
<dbReference type="Proteomes" id="UP001143463">
    <property type="component" value="Unassembled WGS sequence"/>
</dbReference>
<gene>
    <name evidence="3" type="ORF">GCM10017577_73670</name>
</gene>
<feature type="domain" description="Putative regulatory protein FmdB zinc ribbon" evidence="2">
    <location>
        <begin position="1"/>
        <end position="40"/>
    </location>
</feature>
<dbReference type="NCBIfam" id="TIGR02605">
    <property type="entry name" value="CxxC_CxxC_SSSS"/>
    <property type="match status" value="1"/>
</dbReference>
<evidence type="ECO:0000259" key="2">
    <source>
        <dbReference type="SMART" id="SM00834"/>
    </source>
</evidence>
<evidence type="ECO:0000313" key="3">
    <source>
        <dbReference type="EMBL" id="GLL16210.1"/>
    </source>
</evidence>
<name>A0A9W6P1R9_9PSEU</name>
<reference evidence="3" key="2">
    <citation type="submission" date="2023-01" db="EMBL/GenBank/DDBJ databases">
        <authorList>
            <person name="Sun Q."/>
            <person name="Evtushenko L."/>
        </authorList>
    </citation>
    <scope>NUCLEOTIDE SEQUENCE</scope>
    <source>
        <strain evidence="3">VKM Ac-1069</strain>
    </source>
</reference>
<dbReference type="RefSeq" id="WP_051738393.1">
    <property type="nucleotide sequence ID" value="NZ_BAAAUZ010000087.1"/>
</dbReference>